<accession>A0A7S1W1S4</accession>
<dbReference type="GO" id="GO:0005832">
    <property type="term" value="C:chaperonin-containing T-complex"/>
    <property type="evidence" value="ECO:0007669"/>
    <property type="project" value="UniProtKB-ARBA"/>
</dbReference>
<dbReference type="PRINTS" id="PR00304">
    <property type="entry name" value="TCOMPLEXTCP1"/>
</dbReference>
<dbReference type="PROSITE" id="PS00751">
    <property type="entry name" value="TCP1_2"/>
    <property type="match status" value="1"/>
</dbReference>
<evidence type="ECO:0000256" key="11">
    <source>
        <dbReference type="RuleBase" id="RU004191"/>
    </source>
</evidence>
<evidence type="ECO:0000256" key="2">
    <source>
        <dbReference type="ARBA" id="ARBA00008020"/>
    </source>
</evidence>
<comment type="subcellular location">
    <subcellularLocation>
        <location evidence="1">Cytoplasm</location>
    </subcellularLocation>
</comment>
<evidence type="ECO:0000256" key="8">
    <source>
        <dbReference type="ARBA" id="ARBA00023186"/>
    </source>
</evidence>
<keyword evidence="8 10" id="KW-0143">Chaperone</keyword>
<evidence type="ECO:0000256" key="9">
    <source>
        <dbReference type="ARBA" id="ARBA00024677"/>
    </source>
</evidence>
<protein>
    <recommendedName>
        <fullName evidence="4 11">T-complex protein 1 subunit gamma</fullName>
    </recommendedName>
</protein>
<dbReference type="SUPFAM" id="SSF54849">
    <property type="entry name" value="GroEL-intermediate domain like"/>
    <property type="match status" value="1"/>
</dbReference>
<dbReference type="PANTHER" id="PTHR11353">
    <property type="entry name" value="CHAPERONIN"/>
    <property type="match status" value="1"/>
</dbReference>
<dbReference type="NCBIfam" id="TIGR02344">
    <property type="entry name" value="chap_CCT_gamma"/>
    <property type="match status" value="1"/>
</dbReference>
<dbReference type="FunFam" id="1.10.560.10:FF:000085">
    <property type="entry name" value="T-complex protein 1 subunit gamma"/>
    <property type="match status" value="1"/>
</dbReference>
<dbReference type="PROSITE" id="PS00750">
    <property type="entry name" value="TCP1_1"/>
    <property type="match status" value="1"/>
</dbReference>
<evidence type="ECO:0000256" key="5">
    <source>
        <dbReference type="ARBA" id="ARBA00022490"/>
    </source>
</evidence>
<dbReference type="GO" id="GO:0005524">
    <property type="term" value="F:ATP binding"/>
    <property type="evidence" value="ECO:0007669"/>
    <property type="project" value="UniProtKB-KW"/>
</dbReference>
<dbReference type="InterPro" id="IPR012719">
    <property type="entry name" value="Chap_CCT_gamma"/>
</dbReference>
<dbReference type="Pfam" id="PF00118">
    <property type="entry name" value="Cpn60_TCP1"/>
    <property type="match status" value="1"/>
</dbReference>
<evidence type="ECO:0000256" key="3">
    <source>
        <dbReference type="ARBA" id="ARBA00011531"/>
    </source>
</evidence>
<dbReference type="InterPro" id="IPR027410">
    <property type="entry name" value="TCP-1-like_intermed_sf"/>
</dbReference>
<dbReference type="SUPFAM" id="SSF48592">
    <property type="entry name" value="GroEL equatorial domain-like"/>
    <property type="match status" value="1"/>
</dbReference>
<gene>
    <name evidence="13" type="ORF">ACAT0790_LOCUS28465</name>
</gene>
<reference evidence="13" key="1">
    <citation type="submission" date="2021-01" db="EMBL/GenBank/DDBJ databases">
        <authorList>
            <person name="Corre E."/>
            <person name="Pelletier E."/>
            <person name="Niang G."/>
            <person name="Scheremetjew M."/>
            <person name="Finn R."/>
            <person name="Kale V."/>
            <person name="Holt S."/>
            <person name="Cochrane G."/>
            <person name="Meng A."/>
            <person name="Brown T."/>
            <person name="Cohen L."/>
        </authorList>
    </citation>
    <scope>NUCLEOTIDE SEQUENCE</scope>
    <source>
        <strain evidence="13">OF101</strain>
    </source>
</reference>
<dbReference type="InterPro" id="IPR017998">
    <property type="entry name" value="Chaperone_TCP-1"/>
</dbReference>
<keyword evidence="7 10" id="KW-0067">ATP-binding</keyword>
<evidence type="ECO:0000256" key="4">
    <source>
        <dbReference type="ARBA" id="ARBA00017187"/>
    </source>
</evidence>
<dbReference type="GO" id="GO:0051082">
    <property type="term" value="F:unfolded protein binding"/>
    <property type="evidence" value="ECO:0007669"/>
    <property type="project" value="InterPro"/>
</dbReference>
<dbReference type="EMBL" id="HBGE01047230">
    <property type="protein sequence ID" value="CAD9144167.1"/>
    <property type="molecule type" value="Transcribed_RNA"/>
</dbReference>
<dbReference type="InterPro" id="IPR027413">
    <property type="entry name" value="GROEL-like_equatorial_sf"/>
</dbReference>
<evidence type="ECO:0000256" key="12">
    <source>
        <dbReference type="SAM" id="MobiDB-lite"/>
    </source>
</evidence>
<feature type="region of interest" description="Disordered" evidence="12">
    <location>
        <begin position="535"/>
        <end position="562"/>
    </location>
</feature>
<dbReference type="AlphaFoldDB" id="A0A7S1W1S4"/>
<evidence type="ECO:0000256" key="1">
    <source>
        <dbReference type="ARBA" id="ARBA00004496"/>
    </source>
</evidence>
<dbReference type="InterPro" id="IPR002423">
    <property type="entry name" value="Cpn60/GroEL/TCP-1"/>
</dbReference>
<evidence type="ECO:0000313" key="13">
    <source>
        <dbReference type="EMBL" id="CAD9144167.1"/>
    </source>
</evidence>
<evidence type="ECO:0000256" key="7">
    <source>
        <dbReference type="ARBA" id="ARBA00022840"/>
    </source>
</evidence>
<dbReference type="NCBIfam" id="NF041082">
    <property type="entry name" value="thermosome_alpha"/>
    <property type="match status" value="1"/>
</dbReference>
<dbReference type="FunFam" id="1.10.560.10:FF:000073">
    <property type="entry name" value="T-complex protein 1 subunit gamma"/>
    <property type="match status" value="1"/>
</dbReference>
<dbReference type="FunFam" id="3.50.7.10:FF:000005">
    <property type="entry name" value="T-complex protein 1 subunit gamma"/>
    <property type="match status" value="1"/>
</dbReference>
<evidence type="ECO:0000256" key="6">
    <source>
        <dbReference type="ARBA" id="ARBA00022741"/>
    </source>
</evidence>
<dbReference type="GO" id="GO:0140662">
    <property type="term" value="F:ATP-dependent protein folding chaperone"/>
    <property type="evidence" value="ECO:0007669"/>
    <property type="project" value="InterPro"/>
</dbReference>
<comment type="subunit">
    <text evidence="3">Heterooligomeric complex of about 850 to 900 kDa that forms two stacked rings, 12 to 16 nm in diameter.</text>
</comment>
<dbReference type="InterPro" id="IPR054827">
    <property type="entry name" value="thermosome_alpha"/>
</dbReference>
<dbReference type="GO" id="GO:0016887">
    <property type="term" value="F:ATP hydrolysis activity"/>
    <property type="evidence" value="ECO:0007669"/>
    <property type="project" value="InterPro"/>
</dbReference>
<dbReference type="Gene3D" id="3.50.7.10">
    <property type="entry name" value="GroEL"/>
    <property type="match status" value="1"/>
</dbReference>
<dbReference type="InterPro" id="IPR053374">
    <property type="entry name" value="TCP-1_chaperonin"/>
</dbReference>
<dbReference type="SUPFAM" id="SSF52029">
    <property type="entry name" value="GroEL apical domain-like"/>
    <property type="match status" value="1"/>
</dbReference>
<proteinExistence type="inferred from homology"/>
<keyword evidence="5" id="KW-0963">Cytoplasm</keyword>
<dbReference type="NCBIfam" id="NF041083">
    <property type="entry name" value="thermosome_beta"/>
    <property type="match status" value="1"/>
</dbReference>
<dbReference type="InterPro" id="IPR027409">
    <property type="entry name" value="GroEL-like_apical_dom_sf"/>
</dbReference>
<comment type="similarity">
    <text evidence="2 10">Belongs to the TCP-1 chaperonin family.</text>
</comment>
<evidence type="ECO:0000256" key="10">
    <source>
        <dbReference type="RuleBase" id="RU004187"/>
    </source>
</evidence>
<name>A0A7S1W1S4_ALECA</name>
<comment type="function">
    <text evidence="9">Molecular chaperone; assists the folding of proteins upon ATP hydrolysis. Known to play a role, in vitro, in the folding of actin and tubulin.</text>
</comment>
<dbReference type="PROSITE" id="PS00995">
    <property type="entry name" value="TCP1_3"/>
    <property type="match status" value="1"/>
</dbReference>
<sequence length="562" mass="61611">MMGMGGGGGGPGVFVLNRNTKRDQGRKAQLTNIQAGKTVAGIVRTTLGPRAMLKMLLDPMGGIVMTNDGNAILREVDVSHPAAKNMIELSRAQDEEVGDGTTSVIILAGEMLGVAEPLLEKKIHPTLIVSGYMKALEDSLELLKGMAHPIDPNDPEAVRAIVRNAIDTKFVSRWGNMISDLALKAAQTVCVVKADGRKEIDIKRFAKVEKISGGDLTQCEVLDGVMFNKDITHPRMRREIKNPRVVLLDCPLEYKKGESQTNVEITKESDWEKLLQQEEEEIKKMCDDIIKVKPDIVITEKGVSDLAQHFLLKANCSCIRRVRKTDNNRIARVTGAHICNRTEELSEDMVGSKCGLFQVKKIGDEYFTFMTKCEDPKACSVVLRGASRDVLNEMERNLTDAFCVARNIILEPRLLPGGGATEMELASRMKEKAKSIEGTRQFAYKAVADALEVIPRSLAHNCGADVIRVMTDLRARHSSPDGLNWGIDGNKGTVTDVKALGIWDTFAVKQQTLKTAIEAAAMLLRIDDIISGISKKKRESGGGGPQMPSEADQETFGDQRDG</sequence>
<dbReference type="CDD" id="cd03337">
    <property type="entry name" value="TCP1_gamma"/>
    <property type="match status" value="1"/>
</dbReference>
<dbReference type="InterPro" id="IPR002194">
    <property type="entry name" value="Chaperonin_TCP-1_CS"/>
</dbReference>
<organism evidence="13">
    <name type="scientific">Alexandrium catenella</name>
    <name type="common">Red tide dinoflagellate</name>
    <name type="synonym">Gonyaulax catenella</name>
    <dbReference type="NCBI Taxonomy" id="2925"/>
    <lineage>
        <taxon>Eukaryota</taxon>
        <taxon>Sar</taxon>
        <taxon>Alveolata</taxon>
        <taxon>Dinophyceae</taxon>
        <taxon>Gonyaulacales</taxon>
        <taxon>Pyrocystaceae</taxon>
        <taxon>Alexandrium</taxon>
    </lineage>
</organism>
<dbReference type="Gene3D" id="3.30.260.10">
    <property type="entry name" value="TCP-1-like chaperonin intermediate domain"/>
    <property type="match status" value="1"/>
</dbReference>
<keyword evidence="6 10" id="KW-0547">Nucleotide-binding</keyword>
<dbReference type="Gene3D" id="1.10.560.10">
    <property type="entry name" value="GroEL-like equatorial domain"/>
    <property type="match status" value="1"/>
</dbReference>